<gene>
    <name evidence="4" type="ORF">JMN32_18225</name>
</gene>
<name>A0A937G0G9_9BACT</name>
<feature type="domain" description="HYR" evidence="3">
    <location>
        <begin position="289"/>
        <end position="370"/>
    </location>
</feature>
<evidence type="ECO:0000313" key="4">
    <source>
        <dbReference type="EMBL" id="MBL6448257.1"/>
    </source>
</evidence>
<reference evidence="4" key="1">
    <citation type="submission" date="2021-01" db="EMBL/GenBank/DDBJ databases">
        <title>Fulvivirga kasyanovii gen. nov., sp nov., a novel member of the phylum Bacteroidetes isolated from seawater in a mussel farm.</title>
        <authorList>
            <person name="Zhao L.-H."/>
            <person name="Wang Z.-J."/>
        </authorList>
    </citation>
    <scope>NUCLEOTIDE SEQUENCE</scope>
    <source>
        <strain evidence="4">29W222</strain>
    </source>
</reference>
<organism evidence="4 5">
    <name type="scientific">Fulvivirga marina</name>
    <dbReference type="NCBI Taxonomy" id="2494733"/>
    <lineage>
        <taxon>Bacteria</taxon>
        <taxon>Pseudomonadati</taxon>
        <taxon>Bacteroidota</taxon>
        <taxon>Cytophagia</taxon>
        <taxon>Cytophagales</taxon>
        <taxon>Fulvivirgaceae</taxon>
        <taxon>Fulvivirga</taxon>
    </lineage>
</organism>
<keyword evidence="1" id="KW-0677">Repeat</keyword>
<protein>
    <recommendedName>
        <fullName evidence="3">HYR domain-containing protein</fullName>
    </recommendedName>
</protein>
<dbReference type="Proteomes" id="UP000614216">
    <property type="component" value="Unassembled WGS sequence"/>
</dbReference>
<comment type="caution">
    <text evidence="4">The sequence shown here is derived from an EMBL/GenBank/DDBJ whole genome shotgun (WGS) entry which is preliminary data.</text>
</comment>
<dbReference type="InterPro" id="IPR003410">
    <property type="entry name" value="HYR_dom"/>
</dbReference>
<accession>A0A937G0G9</accession>
<feature type="chain" id="PRO_5037067195" description="HYR domain-containing protein" evidence="2">
    <location>
        <begin position="22"/>
        <end position="416"/>
    </location>
</feature>
<proteinExistence type="predicted"/>
<dbReference type="RefSeq" id="WP_202857799.1">
    <property type="nucleotide sequence ID" value="NZ_JAEUGD010000060.1"/>
</dbReference>
<evidence type="ECO:0000256" key="1">
    <source>
        <dbReference type="ARBA" id="ARBA00022737"/>
    </source>
</evidence>
<feature type="non-terminal residue" evidence="4">
    <location>
        <position position="416"/>
    </location>
</feature>
<dbReference type="AlphaFoldDB" id="A0A937G0G9"/>
<sequence length="416" mass="43595">MKKILLTILFFLTLLISKAQQCDTLSFEWENPAPTTTIYMYGGGYVTGIPDPANSTNSTDDKTVFEGFASPTPGTTPVGAVRLGLGFLTDANDNTRFDVNVYDDNGSSRPGTLVGGVTNISPTQLGVASNAFKNFWITLPSNPVPTTSTFYIGIVIHPGDATDRLVIQSNTKGQGNGDNSNSITTTKFGNERLLQTYSADIDLNIIPKLGAVEDPSFSYSNTSYCSNSVDPTPAISGDPGGVFSSSPTGLVINSTTGKIDLSASTATTFTVTYTTAGTCPQSKKQTVTIVNDTPVIFCPGDQNVSFNSSCQYPLPDYTGLATATDNCSTPTVTQSPAAGTIITSAQTITLTANDGNGNTAQCTFNVIPADITNPVITCPSDQNVSFDSSCQFTLPDYTSLATASDNCSVPTVTQSP</sequence>
<evidence type="ECO:0000313" key="5">
    <source>
        <dbReference type="Proteomes" id="UP000614216"/>
    </source>
</evidence>
<dbReference type="EMBL" id="JAEUGD010000060">
    <property type="protein sequence ID" value="MBL6448257.1"/>
    <property type="molecule type" value="Genomic_DNA"/>
</dbReference>
<evidence type="ECO:0000256" key="2">
    <source>
        <dbReference type="SAM" id="SignalP"/>
    </source>
</evidence>
<keyword evidence="2" id="KW-0732">Signal</keyword>
<evidence type="ECO:0000259" key="3">
    <source>
        <dbReference type="PROSITE" id="PS50825"/>
    </source>
</evidence>
<dbReference type="PROSITE" id="PS50825">
    <property type="entry name" value="HYR"/>
    <property type="match status" value="1"/>
</dbReference>
<keyword evidence="5" id="KW-1185">Reference proteome</keyword>
<feature type="signal peptide" evidence="2">
    <location>
        <begin position="1"/>
        <end position="21"/>
    </location>
</feature>